<dbReference type="EMBL" id="CP048852">
    <property type="protein sequence ID" value="QIW80264.1"/>
    <property type="molecule type" value="Genomic_DNA"/>
</dbReference>
<dbReference type="AlphaFoldDB" id="A0A6H0WJE9"/>
<gene>
    <name evidence="1" type="ORF">G4P54_10890</name>
</gene>
<proteinExistence type="predicted"/>
<reference evidence="1 2" key="1">
    <citation type="submission" date="2020-02" db="EMBL/GenBank/DDBJ databases">
        <title>Genome sequencing, annotation and comparative genomic analysis of Bacillus tequilensis EA-CB0015, an effective biological control agent against Pseudocercospora fijiensis in banana plants.</title>
        <authorList>
            <person name="Cuellar-Gaviria T.Z."/>
            <person name="Ju K.-S."/>
            <person name="Villegas-Escobar V."/>
        </authorList>
    </citation>
    <scope>NUCLEOTIDE SEQUENCE [LARGE SCALE GENOMIC DNA]</scope>
    <source>
        <strain evidence="1 2">EA-CB0015</strain>
    </source>
</reference>
<name>A0A6H0WJE9_9BACI</name>
<sequence length="233" mass="27685">MVNILTNILKSDRSDEYPLFQKFCSLKEKGLRKESFKELSSFIDEAKTWDNNAQQKFACWLFALFETSDDIHHVLVHPLEEKLLKPLLEGWMKSNPEDSRPYRWYGVFLNTEKRVDYLQNALRLGGGKEQLSLLTLIDINLNALWYSFHHISEDLYLGDIKEDTALIIKSLQLNNKVECQQTRNNNNEALNYYQDLLNDWVLFTGKQSKGFIEWCKNKGRNYHWVKSYYYEKH</sequence>
<evidence type="ECO:0000313" key="2">
    <source>
        <dbReference type="Proteomes" id="UP000501914"/>
    </source>
</evidence>
<protein>
    <submittedName>
        <fullName evidence="1">Uncharacterized protein</fullName>
    </submittedName>
</protein>
<dbReference type="RefSeq" id="WP_167872666.1">
    <property type="nucleotide sequence ID" value="NZ_CP048852.1"/>
</dbReference>
<evidence type="ECO:0000313" key="1">
    <source>
        <dbReference type="EMBL" id="QIW80264.1"/>
    </source>
</evidence>
<accession>A0A6H0WJE9</accession>
<dbReference type="Proteomes" id="UP000501914">
    <property type="component" value="Chromosome"/>
</dbReference>
<organism evidence="1 2">
    <name type="scientific">Bacillus tequilensis</name>
    <dbReference type="NCBI Taxonomy" id="227866"/>
    <lineage>
        <taxon>Bacteria</taxon>
        <taxon>Bacillati</taxon>
        <taxon>Bacillota</taxon>
        <taxon>Bacilli</taxon>
        <taxon>Bacillales</taxon>
        <taxon>Bacillaceae</taxon>
        <taxon>Bacillus</taxon>
    </lineage>
</organism>
<dbReference type="KEGG" id="bteq:G4P54_10890"/>
<keyword evidence="2" id="KW-1185">Reference proteome</keyword>